<proteinExistence type="predicted"/>
<evidence type="ECO:0000313" key="2">
    <source>
        <dbReference type="Proteomes" id="UP000823749"/>
    </source>
</evidence>
<keyword evidence="2" id="KW-1185">Reference proteome</keyword>
<accession>A0AAV6IU74</accession>
<dbReference type="EMBL" id="JACTNZ010000009">
    <property type="protein sequence ID" value="KAG5530660.1"/>
    <property type="molecule type" value="Genomic_DNA"/>
</dbReference>
<protein>
    <submittedName>
        <fullName evidence="1">Uncharacterized protein</fullName>
    </submittedName>
</protein>
<reference evidence="1" key="1">
    <citation type="submission" date="2020-08" db="EMBL/GenBank/DDBJ databases">
        <title>Plant Genome Project.</title>
        <authorList>
            <person name="Zhang R.-G."/>
        </authorList>
    </citation>
    <scope>NUCLEOTIDE SEQUENCE</scope>
    <source>
        <strain evidence="1">WSP0</strain>
        <tissue evidence="1">Leaf</tissue>
    </source>
</reference>
<organism evidence="1 2">
    <name type="scientific">Rhododendron griersonianum</name>
    <dbReference type="NCBI Taxonomy" id="479676"/>
    <lineage>
        <taxon>Eukaryota</taxon>
        <taxon>Viridiplantae</taxon>
        <taxon>Streptophyta</taxon>
        <taxon>Embryophyta</taxon>
        <taxon>Tracheophyta</taxon>
        <taxon>Spermatophyta</taxon>
        <taxon>Magnoliopsida</taxon>
        <taxon>eudicotyledons</taxon>
        <taxon>Gunneridae</taxon>
        <taxon>Pentapetalae</taxon>
        <taxon>asterids</taxon>
        <taxon>Ericales</taxon>
        <taxon>Ericaceae</taxon>
        <taxon>Ericoideae</taxon>
        <taxon>Rhodoreae</taxon>
        <taxon>Rhododendron</taxon>
    </lineage>
</organism>
<name>A0AAV6IU74_9ERIC</name>
<evidence type="ECO:0000313" key="1">
    <source>
        <dbReference type="EMBL" id="KAG5530660.1"/>
    </source>
</evidence>
<gene>
    <name evidence="1" type="ORF">RHGRI_025580</name>
</gene>
<comment type="caution">
    <text evidence="1">The sequence shown here is derived from an EMBL/GenBank/DDBJ whole genome shotgun (WGS) entry which is preliminary data.</text>
</comment>
<dbReference type="AlphaFoldDB" id="A0AAV6IU74"/>
<dbReference type="Proteomes" id="UP000823749">
    <property type="component" value="Chromosome 9"/>
</dbReference>
<sequence length="110" mass="12284">MKLEDESKYGGGGGAFVIFSKNIVFLAPGVTPSPVAEEKFRPSRLFMELAYARCQRMKKEHGLEEIFMGRMGGIALDPSRTCTNRLPFDVSLPEYVLPEAMFSFATKGER</sequence>